<feature type="non-terminal residue" evidence="2">
    <location>
        <position position="1"/>
    </location>
</feature>
<dbReference type="InterPro" id="IPR052964">
    <property type="entry name" value="Sporulation_signal_mat"/>
</dbReference>
<proteinExistence type="predicted"/>
<organism evidence="2 3">
    <name type="scientific">Staphylococcus succinus</name>
    <dbReference type="NCBI Taxonomy" id="61015"/>
    <lineage>
        <taxon>Bacteria</taxon>
        <taxon>Bacillati</taxon>
        <taxon>Bacillota</taxon>
        <taxon>Bacilli</taxon>
        <taxon>Bacillales</taxon>
        <taxon>Staphylococcaceae</taxon>
        <taxon>Staphylococcus</taxon>
    </lineage>
</organism>
<feature type="transmembrane region" description="Helical" evidence="1">
    <location>
        <begin position="45"/>
        <end position="66"/>
    </location>
</feature>
<keyword evidence="1" id="KW-0812">Transmembrane</keyword>
<dbReference type="PANTHER" id="PTHR39535">
    <property type="entry name" value="SPORULATION-DELAYING PROTEIN SDPB"/>
    <property type="match status" value="1"/>
</dbReference>
<evidence type="ECO:0000313" key="3">
    <source>
        <dbReference type="Proteomes" id="UP000241960"/>
    </source>
</evidence>
<dbReference type="Proteomes" id="UP000241960">
    <property type="component" value="Unassembled WGS sequence"/>
</dbReference>
<keyword evidence="1" id="KW-0472">Membrane</keyword>
<accession>A0A9Q6HLX1</accession>
<feature type="transmembrane region" description="Helical" evidence="1">
    <location>
        <begin position="12"/>
        <end position="33"/>
    </location>
</feature>
<dbReference type="PANTHER" id="PTHR39535:SF2">
    <property type="entry name" value="HTTM DOMAIN-CONTAINING PROTEIN"/>
    <property type="match status" value="1"/>
</dbReference>
<dbReference type="EMBL" id="PZFQ01000078">
    <property type="protein sequence ID" value="PTI73494.1"/>
    <property type="molecule type" value="Genomic_DNA"/>
</dbReference>
<gene>
    <name evidence="2" type="ORF">BU058_13155</name>
</gene>
<protein>
    <submittedName>
        <fullName evidence="2">Gamma-carboxylase</fullName>
    </submittedName>
</protein>
<evidence type="ECO:0000256" key="1">
    <source>
        <dbReference type="SAM" id="Phobius"/>
    </source>
</evidence>
<name>A0A9Q6HLX1_9STAP</name>
<dbReference type="AlphaFoldDB" id="A0A9Q6HLX1"/>
<keyword evidence="1" id="KW-1133">Transmembrane helix</keyword>
<feature type="transmembrane region" description="Helical" evidence="1">
    <location>
        <begin position="72"/>
        <end position="105"/>
    </location>
</feature>
<evidence type="ECO:0000313" key="2">
    <source>
        <dbReference type="EMBL" id="PTI73494.1"/>
    </source>
</evidence>
<reference evidence="2 3" key="1">
    <citation type="journal article" date="2016" name="Front. Microbiol.">
        <title>Comprehensive Phylogenetic Analysis of Bovine Non-aureus Staphylococci Species Based on Whole-Genome Sequencing.</title>
        <authorList>
            <person name="Naushad S."/>
            <person name="Barkema H.W."/>
            <person name="Luby C."/>
            <person name="Condas L.A."/>
            <person name="Nobrega D.B."/>
            <person name="Carson D.A."/>
            <person name="De Buck J."/>
        </authorList>
    </citation>
    <scope>NUCLEOTIDE SEQUENCE [LARGE SCALE GENOMIC DNA]</scope>
    <source>
        <strain evidence="2 3">SNUC 1231</strain>
    </source>
</reference>
<sequence length="133" mass="15409">FFAGFAKARGDFWYSGVAPYYVFQIKTFTMGWIDNIIEPFIKSPLILLIISYSAIFMQMLFPILIFNKITKVLVVIGSITFHLSIIAVMGLVTFGMIMIALDLLFINDQQFIKLKKFITKRRESFLNQKSNYI</sequence>
<comment type="caution">
    <text evidence="2">The sequence shown here is derived from an EMBL/GenBank/DDBJ whole genome shotgun (WGS) entry which is preliminary data.</text>
</comment>